<reference evidence="2" key="2">
    <citation type="submission" date="2022-06" db="UniProtKB">
        <authorList>
            <consortium name="EnsemblMetazoa"/>
        </authorList>
    </citation>
    <scope>IDENTIFICATION</scope>
    <source>
        <strain evidence="2">DF5081</strain>
    </source>
</reference>
<dbReference type="AlphaFoldDB" id="A0A8R1DVB8"/>
<evidence type="ECO:0000313" key="3">
    <source>
        <dbReference type="Proteomes" id="UP000005237"/>
    </source>
</evidence>
<keyword evidence="3" id="KW-1185">Reference proteome</keyword>
<reference evidence="3" key="1">
    <citation type="submission" date="2010-08" db="EMBL/GenBank/DDBJ databases">
        <authorList>
            <consortium name="Caenorhabditis japonica Sequencing Consortium"/>
            <person name="Wilson R.K."/>
        </authorList>
    </citation>
    <scope>NUCLEOTIDE SEQUENCE [LARGE SCALE GENOMIC DNA]</scope>
    <source>
        <strain evidence="3">DF5081</strain>
    </source>
</reference>
<name>A0A8R1DVB8_CAEJA</name>
<feature type="region of interest" description="Disordered" evidence="1">
    <location>
        <begin position="58"/>
        <end position="82"/>
    </location>
</feature>
<evidence type="ECO:0000313" key="2">
    <source>
        <dbReference type="EnsemblMetazoa" id="CJA13590.1"/>
    </source>
</evidence>
<accession>A0A8R1DVB8</accession>
<proteinExistence type="predicted"/>
<organism evidence="2 3">
    <name type="scientific">Caenorhabditis japonica</name>
    <dbReference type="NCBI Taxonomy" id="281687"/>
    <lineage>
        <taxon>Eukaryota</taxon>
        <taxon>Metazoa</taxon>
        <taxon>Ecdysozoa</taxon>
        <taxon>Nematoda</taxon>
        <taxon>Chromadorea</taxon>
        <taxon>Rhabditida</taxon>
        <taxon>Rhabditina</taxon>
        <taxon>Rhabditomorpha</taxon>
        <taxon>Rhabditoidea</taxon>
        <taxon>Rhabditidae</taxon>
        <taxon>Peloderinae</taxon>
        <taxon>Caenorhabditis</taxon>
    </lineage>
</organism>
<sequence>MVKSFFCDVFGPFSREDPYDKPLDPKDVQRCLKKVRQNQAAKEMAREPLVATIEYPSAPQMNYRPPSPPPAYSDIDKVVPPL</sequence>
<dbReference type="Proteomes" id="UP000005237">
    <property type="component" value="Unassembled WGS sequence"/>
</dbReference>
<evidence type="ECO:0000256" key="1">
    <source>
        <dbReference type="SAM" id="MobiDB-lite"/>
    </source>
</evidence>
<dbReference type="EnsemblMetazoa" id="CJA13590.1">
    <property type="protein sequence ID" value="CJA13590.1"/>
    <property type="gene ID" value="WBGene00132794"/>
</dbReference>
<protein>
    <submittedName>
        <fullName evidence="2">Uncharacterized protein</fullName>
    </submittedName>
</protein>